<dbReference type="EMBL" id="JAAIVB010000069">
    <property type="protein sequence ID" value="NEX63433.1"/>
    <property type="molecule type" value="Genomic_DNA"/>
</dbReference>
<evidence type="ECO:0000313" key="2">
    <source>
        <dbReference type="Proteomes" id="UP000482155"/>
    </source>
</evidence>
<dbReference type="AlphaFoldDB" id="A0A6B3SRQ9"/>
<gene>
    <name evidence="1" type="ORF">G3574_20335</name>
</gene>
<name>A0A6B3SRQ9_9BURK</name>
<protein>
    <submittedName>
        <fullName evidence="1">Uncharacterized protein</fullName>
    </submittedName>
</protein>
<reference evidence="1 2" key="1">
    <citation type="submission" date="2020-02" db="EMBL/GenBank/DDBJ databases">
        <authorList>
            <person name="Kim M.K."/>
        </authorList>
    </citation>
    <scope>NUCLEOTIDE SEQUENCE [LARGE SCALE GENOMIC DNA]</scope>
    <source>
        <strain evidence="1 2">17J57-3</strain>
    </source>
</reference>
<dbReference type="Proteomes" id="UP000482155">
    <property type="component" value="Unassembled WGS sequence"/>
</dbReference>
<accession>A0A6B3SRQ9</accession>
<proteinExistence type="predicted"/>
<dbReference type="RefSeq" id="WP_163967294.1">
    <property type="nucleotide sequence ID" value="NZ_JAAIVB010000069.1"/>
</dbReference>
<keyword evidence="2" id="KW-1185">Reference proteome</keyword>
<sequence>MRQHDWKAGDKAIWRGGDSDHDLQLFPAVVLEHGLADVKVEILLRLGDNWAREVRHVQAATLTPRRRRVAMLDDPAGLAIE</sequence>
<organism evidence="1 2">
    <name type="scientific">Noviherbaspirillum galbum</name>
    <dbReference type="NCBI Taxonomy" id="2709383"/>
    <lineage>
        <taxon>Bacteria</taxon>
        <taxon>Pseudomonadati</taxon>
        <taxon>Pseudomonadota</taxon>
        <taxon>Betaproteobacteria</taxon>
        <taxon>Burkholderiales</taxon>
        <taxon>Oxalobacteraceae</taxon>
        <taxon>Noviherbaspirillum</taxon>
    </lineage>
</organism>
<evidence type="ECO:0000313" key="1">
    <source>
        <dbReference type="EMBL" id="NEX63433.1"/>
    </source>
</evidence>
<comment type="caution">
    <text evidence="1">The sequence shown here is derived from an EMBL/GenBank/DDBJ whole genome shotgun (WGS) entry which is preliminary data.</text>
</comment>